<dbReference type="InterPro" id="IPR023401">
    <property type="entry name" value="ODC_N"/>
</dbReference>
<dbReference type="InterPro" id="IPR036291">
    <property type="entry name" value="NAD(P)-bd_dom_sf"/>
</dbReference>
<dbReference type="PANTHER" id="PTHR13812:SF19">
    <property type="entry name" value="KETIMINE REDUCTASE MU-CRYSTALLIN"/>
    <property type="match status" value="1"/>
</dbReference>
<name>A0A939T1X9_9ACTN</name>
<dbReference type="GO" id="GO:0005737">
    <property type="term" value="C:cytoplasm"/>
    <property type="evidence" value="ECO:0007669"/>
    <property type="project" value="TreeGrafter"/>
</dbReference>
<organism evidence="1 2">
    <name type="scientific">Actinomadura barringtoniae</name>
    <dbReference type="NCBI Taxonomy" id="1427535"/>
    <lineage>
        <taxon>Bacteria</taxon>
        <taxon>Bacillati</taxon>
        <taxon>Actinomycetota</taxon>
        <taxon>Actinomycetes</taxon>
        <taxon>Streptosporangiales</taxon>
        <taxon>Thermomonosporaceae</taxon>
        <taxon>Actinomadura</taxon>
    </lineage>
</organism>
<dbReference type="AlphaFoldDB" id="A0A939T1X9"/>
<dbReference type="PANTHER" id="PTHR13812">
    <property type="entry name" value="KETIMINE REDUCTASE MU-CRYSTALLIN"/>
    <property type="match status" value="1"/>
</dbReference>
<dbReference type="RefSeq" id="WP_208256171.1">
    <property type="nucleotide sequence ID" value="NZ_JAGEOJ010000006.1"/>
</dbReference>
<comment type="caution">
    <text evidence="1">The sequence shown here is derived from an EMBL/GenBank/DDBJ whole genome shotgun (WGS) entry which is preliminary data.</text>
</comment>
<protein>
    <submittedName>
        <fullName evidence="1">Ornithine cyclodeaminase family protein</fullName>
    </submittedName>
</protein>
<accession>A0A939T1X9</accession>
<dbReference type="SUPFAM" id="SSF51735">
    <property type="entry name" value="NAD(P)-binding Rossmann-fold domains"/>
    <property type="match status" value="1"/>
</dbReference>
<evidence type="ECO:0000313" key="2">
    <source>
        <dbReference type="Proteomes" id="UP000669179"/>
    </source>
</evidence>
<sequence length="323" mass="34052">MNKIAPTLLLSRSEIERLLPPADYIDLIEDVFARYARGETMPSRLAHLDSPPGEFHIKASGLAGVVAVKIGGCFYDRPATLGLPSIVGVIALFDGTNGQPLALMESATVTRLRTAAATAVAARHLALPDASTLALCGVGAQAAAHVEAIAAVRPIERVLVWSRTPERAERFAAQIGEQYGIETTAVADHADATRQSQIVIGLTPSREPYLRRADVERGTFVAAVGSDAPDKRELHLDLLEGAAVIADVLHQCREVGELHHAPGVEAAAELGQVVIGERPGRRSAEEIVVFDSTGTALQDVAAAEALYRAASADGSGSALPLWD</sequence>
<dbReference type="PIRSF" id="PIRSF001439">
    <property type="entry name" value="CryM"/>
    <property type="match status" value="1"/>
</dbReference>
<keyword evidence="2" id="KW-1185">Reference proteome</keyword>
<reference evidence="1" key="1">
    <citation type="submission" date="2021-03" db="EMBL/GenBank/DDBJ databases">
        <authorList>
            <person name="Kanchanasin P."/>
            <person name="Saeng-In P."/>
            <person name="Phongsopitanun W."/>
            <person name="Yuki M."/>
            <person name="Kudo T."/>
            <person name="Ohkuma M."/>
            <person name="Tanasupawat S."/>
        </authorList>
    </citation>
    <scope>NUCLEOTIDE SEQUENCE</scope>
    <source>
        <strain evidence="1">GKU 128</strain>
    </source>
</reference>
<evidence type="ECO:0000313" key="1">
    <source>
        <dbReference type="EMBL" id="MBO2448491.1"/>
    </source>
</evidence>
<dbReference type="Gene3D" id="3.40.50.720">
    <property type="entry name" value="NAD(P)-binding Rossmann-like Domain"/>
    <property type="match status" value="1"/>
</dbReference>
<gene>
    <name evidence="1" type="ORF">J4573_15420</name>
</gene>
<dbReference type="EMBL" id="JAGEOJ010000006">
    <property type="protein sequence ID" value="MBO2448491.1"/>
    <property type="molecule type" value="Genomic_DNA"/>
</dbReference>
<proteinExistence type="predicted"/>
<dbReference type="InterPro" id="IPR003462">
    <property type="entry name" value="ODC_Mu_crystall"/>
</dbReference>
<dbReference type="Gene3D" id="3.30.1780.10">
    <property type="entry name" value="ornithine cyclodeaminase, domain 1"/>
    <property type="match status" value="1"/>
</dbReference>
<dbReference type="Pfam" id="PF02423">
    <property type="entry name" value="OCD_Mu_crystall"/>
    <property type="match status" value="1"/>
</dbReference>
<dbReference type="Proteomes" id="UP000669179">
    <property type="component" value="Unassembled WGS sequence"/>
</dbReference>